<dbReference type="AlphaFoldDB" id="A0A399R6R0"/>
<comment type="similarity">
    <text evidence="2">Belongs to the HpaH/HsaA monooxygenase family.</text>
</comment>
<dbReference type="GO" id="GO:0050660">
    <property type="term" value="F:flavin adenine dinucleotide binding"/>
    <property type="evidence" value="ECO:0007669"/>
    <property type="project" value="InterPro"/>
</dbReference>
<accession>A0A399R6R0</accession>
<dbReference type="PANTHER" id="PTHR48083">
    <property type="entry name" value="MEDIUM-CHAIN SPECIFIC ACYL-COA DEHYDROGENASE, MITOCHONDRIAL-RELATED"/>
    <property type="match status" value="1"/>
</dbReference>
<dbReference type="Gene3D" id="1.10.540.10">
    <property type="entry name" value="Acyl-CoA dehydrogenase/oxidase, N-terminal domain"/>
    <property type="match status" value="1"/>
</dbReference>
<dbReference type="OrthoDB" id="7316074at2"/>
<proteinExistence type="inferred from homology"/>
<evidence type="ECO:0000259" key="3">
    <source>
        <dbReference type="Pfam" id="PF02771"/>
    </source>
</evidence>
<reference evidence="5 6" key="1">
    <citation type="submission" date="2018-08" db="EMBL/GenBank/DDBJ databases">
        <title>Henriciella mobilis sp. nov., isolated from seawater.</title>
        <authorList>
            <person name="Cheng H."/>
            <person name="Wu Y.-H."/>
            <person name="Xu X.-W."/>
            <person name="Guo L.-L."/>
        </authorList>
    </citation>
    <scope>NUCLEOTIDE SEQUENCE [LARGE SCALE GENOMIC DNA]</scope>
    <source>
        <strain evidence="5 6">JN25</strain>
    </source>
</reference>
<dbReference type="Pfam" id="PF08028">
    <property type="entry name" value="Acyl-CoA_dh_2"/>
    <property type="match status" value="1"/>
</dbReference>
<sequence length="400" mass="43001">MPADGETDLKETVTEQVLLERASNWYDELSSRADEIEQGRKLPQDIADRLAADGFYAMCNPPEWGGAGASPLDYAQTIETLARADASAAWCAFIATTAAYSMSFANTQAVQRLLQEPGVIAAGIFAPIGLATPTLHEGVDGYVVNGRWAWGSGSQNAHWISAGCFLADESGKIVPDEKGRPQHLSAIFAADQLTFIDTWTVTGLQGTGSTDFEVSDAFVPEDRIVRGLGTARSDAPIFRFPAFGMLAIGIGAVALGAARGALDDIYELAVGKVPAGSRSPLAEKSSTHRDVARAEAYLRQGRAFLHEAIDAAWYEAQSGAVPVALKRDLRLATTSAVESAKQSVDLIYELAGGTAVYRTSPIQRRFRDVHVATLHMMVKQQTYELAGRLFMNQPTDTSQL</sequence>
<dbReference type="Pfam" id="PF02771">
    <property type="entry name" value="Acyl-CoA_dh_N"/>
    <property type="match status" value="1"/>
</dbReference>
<evidence type="ECO:0000313" key="5">
    <source>
        <dbReference type="EMBL" id="RIJ26453.1"/>
    </source>
</evidence>
<dbReference type="GO" id="GO:0005737">
    <property type="term" value="C:cytoplasm"/>
    <property type="evidence" value="ECO:0007669"/>
    <property type="project" value="TreeGrafter"/>
</dbReference>
<dbReference type="PIRSF" id="PIRSF016578">
    <property type="entry name" value="HsaA"/>
    <property type="match status" value="1"/>
</dbReference>
<dbReference type="EMBL" id="QWFX01000016">
    <property type="protein sequence ID" value="RIJ26453.1"/>
    <property type="molecule type" value="Genomic_DNA"/>
</dbReference>
<dbReference type="InterPro" id="IPR036250">
    <property type="entry name" value="AcylCo_DH-like_C"/>
</dbReference>
<dbReference type="InterPro" id="IPR046373">
    <property type="entry name" value="Acyl-CoA_Oxase/DH_mid-dom_sf"/>
</dbReference>
<dbReference type="GO" id="GO:0003995">
    <property type="term" value="F:acyl-CoA dehydrogenase activity"/>
    <property type="evidence" value="ECO:0007669"/>
    <property type="project" value="TreeGrafter"/>
</dbReference>
<dbReference type="InterPro" id="IPR037069">
    <property type="entry name" value="AcylCoA_DH/ox_N_sf"/>
</dbReference>
<organism evidence="5 6">
    <name type="scientific">Henriciella mobilis</name>
    <dbReference type="NCBI Taxonomy" id="2305467"/>
    <lineage>
        <taxon>Bacteria</taxon>
        <taxon>Pseudomonadati</taxon>
        <taxon>Pseudomonadota</taxon>
        <taxon>Alphaproteobacteria</taxon>
        <taxon>Hyphomonadales</taxon>
        <taxon>Hyphomonadaceae</taxon>
        <taxon>Henriciella</taxon>
    </lineage>
</organism>
<keyword evidence="1" id="KW-0560">Oxidoreductase</keyword>
<feature type="domain" description="Acyl-CoA dehydrogenase C-terminal" evidence="4">
    <location>
        <begin position="248"/>
        <end position="379"/>
    </location>
</feature>
<dbReference type="Gene3D" id="2.40.110.10">
    <property type="entry name" value="Butyryl-CoA Dehydrogenase, subunit A, domain 2"/>
    <property type="match status" value="1"/>
</dbReference>
<dbReference type="SUPFAM" id="SSF47203">
    <property type="entry name" value="Acyl-CoA dehydrogenase C-terminal domain-like"/>
    <property type="match status" value="1"/>
</dbReference>
<feature type="domain" description="Acyl-CoA dehydrogenase/oxidase N-terminal" evidence="3">
    <location>
        <begin position="25"/>
        <end position="110"/>
    </location>
</feature>
<dbReference type="Gene3D" id="1.20.140.10">
    <property type="entry name" value="Butyryl-CoA Dehydrogenase, subunit A, domain 3"/>
    <property type="match status" value="1"/>
</dbReference>
<keyword evidence="6" id="KW-1185">Reference proteome</keyword>
<evidence type="ECO:0000259" key="4">
    <source>
        <dbReference type="Pfam" id="PF08028"/>
    </source>
</evidence>
<dbReference type="InterPro" id="IPR009100">
    <property type="entry name" value="AcylCoA_DH/oxidase_NM_dom_sf"/>
</dbReference>
<gene>
    <name evidence="5" type="ORF">D1223_15850</name>
</gene>
<comment type="caution">
    <text evidence="5">The sequence shown here is derived from an EMBL/GenBank/DDBJ whole genome shotgun (WGS) entry which is preliminary data.</text>
</comment>
<evidence type="ECO:0000313" key="6">
    <source>
        <dbReference type="Proteomes" id="UP000266385"/>
    </source>
</evidence>
<dbReference type="InterPro" id="IPR050741">
    <property type="entry name" value="Acyl-CoA_dehydrogenase"/>
</dbReference>
<dbReference type="PANTHER" id="PTHR48083:SF5">
    <property type="entry name" value="NRGC PROTEIN"/>
    <property type="match status" value="1"/>
</dbReference>
<dbReference type="Proteomes" id="UP000266385">
    <property type="component" value="Unassembled WGS sequence"/>
</dbReference>
<evidence type="ECO:0000256" key="1">
    <source>
        <dbReference type="ARBA" id="ARBA00023002"/>
    </source>
</evidence>
<dbReference type="InterPro" id="IPR013107">
    <property type="entry name" value="Acyl-CoA_DH_C"/>
</dbReference>
<protein>
    <submittedName>
        <fullName evidence="5">Acyl-CoA dehydrogenase</fullName>
    </submittedName>
</protein>
<name>A0A399R6R0_9PROT</name>
<evidence type="ECO:0000256" key="2">
    <source>
        <dbReference type="ARBA" id="ARBA00049661"/>
    </source>
</evidence>
<dbReference type="RefSeq" id="WP_119377415.1">
    <property type="nucleotide sequence ID" value="NZ_QWFX01000016.1"/>
</dbReference>
<dbReference type="InterPro" id="IPR013786">
    <property type="entry name" value="AcylCoA_DH/ox_N"/>
</dbReference>
<dbReference type="GO" id="GO:0033539">
    <property type="term" value="P:fatty acid beta-oxidation using acyl-CoA dehydrogenase"/>
    <property type="evidence" value="ECO:0007669"/>
    <property type="project" value="TreeGrafter"/>
</dbReference>
<dbReference type="SUPFAM" id="SSF56645">
    <property type="entry name" value="Acyl-CoA dehydrogenase NM domain-like"/>
    <property type="match status" value="1"/>
</dbReference>